<dbReference type="Proteomes" id="UP000232003">
    <property type="component" value="Chromosome"/>
</dbReference>
<gene>
    <name evidence="1" type="ORF">COO91_04609</name>
</gene>
<organism evidence="1 2">
    <name type="scientific">Nostoc flagelliforme CCNUN1</name>
    <dbReference type="NCBI Taxonomy" id="2038116"/>
    <lineage>
        <taxon>Bacteria</taxon>
        <taxon>Bacillati</taxon>
        <taxon>Cyanobacteriota</taxon>
        <taxon>Cyanophyceae</taxon>
        <taxon>Nostocales</taxon>
        <taxon>Nostocaceae</taxon>
        <taxon>Nostoc</taxon>
    </lineage>
</organism>
<dbReference type="EMBL" id="CP024785">
    <property type="protein sequence ID" value="AUB38637.1"/>
    <property type="molecule type" value="Genomic_DNA"/>
</dbReference>
<name>A0A2K8ST82_9NOSO</name>
<reference evidence="1 2" key="1">
    <citation type="submission" date="2017-11" db="EMBL/GenBank/DDBJ databases">
        <title>Complete genome of a free-living desiccation-tolerant cyanobacterium and its photosynthetic adaptation to extreme terrestrial habitat.</title>
        <authorList>
            <person name="Shang J."/>
        </authorList>
    </citation>
    <scope>NUCLEOTIDE SEQUENCE [LARGE SCALE GENOMIC DNA]</scope>
    <source>
        <strain evidence="1 2">CCNUN1</strain>
    </source>
</reference>
<evidence type="ECO:0000313" key="1">
    <source>
        <dbReference type="EMBL" id="AUB38637.1"/>
    </source>
</evidence>
<dbReference type="KEGG" id="nfl:COO91_04609"/>
<keyword evidence="2" id="KW-1185">Reference proteome</keyword>
<proteinExistence type="predicted"/>
<accession>A0A2K8ST82</accession>
<sequence>MIWGGLGSGVPHVVAKRCIVIFHRSISENWYKHPLKAKYIL</sequence>
<evidence type="ECO:0000313" key="2">
    <source>
        <dbReference type="Proteomes" id="UP000232003"/>
    </source>
</evidence>
<dbReference type="AlphaFoldDB" id="A0A2K8ST82"/>
<protein>
    <submittedName>
        <fullName evidence="1">Uncharacterized protein</fullName>
    </submittedName>
</protein>